<gene>
    <name evidence="6" type="ORF">UFOVP1043_81</name>
</gene>
<evidence type="ECO:0000256" key="4">
    <source>
        <dbReference type="ARBA" id="ARBA00023219"/>
    </source>
</evidence>
<dbReference type="InterPro" id="IPR027417">
    <property type="entry name" value="P-loop_NTPase"/>
</dbReference>
<keyword evidence="2" id="KW-0547">Nucleotide-binding</keyword>
<evidence type="ECO:0000313" key="6">
    <source>
        <dbReference type="EMBL" id="CAB4180676.1"/>
    </source>
</evidence>
<evidence type="ECO:0000256" key="2">
    <source>
        <dbReference type="ARBA" id="ARBA00022741"/>
    </source>
</evidence>
<dbReference type="NCBIfam" id="TIGR01630">
    <property type="entry name" value="psiM2_ORF9"/>
    <property type="match status" value="1"/>
</dbReference>
<organism evidence="6">
    <name type="scientific">uncultured Caudovirales phage</name>
    <dbReference type="NCBI Taxonomy" id="2100421"/>
    <lineage>
        <taxon>Viruses</taxon>
        <taxon>Duplodnaviria</taxon>
        <taxon>Heunggongvirae</taxon>
        <taxon>Uroviricota</taxon>
        <taxon>Caudoviricetes</taxon>
        <taxon>Peduoviridae</taxon>
        <taxon>Maltschvirus</taxon>
        <taxon>Maltschvirus maltsch</taxon>
    </lineage>
</organism>
<dbReference type="Gene3D" id="3.30.420.240">
    <property type="match status" value="1"/>
</dbReference>
<name>A0A6J5QEA2_9CAUD</name>
<feature type="domain" description="Terminase large subunit gp17-like C-terminal" evidence="5">
    <location>
        <begin position="326"/>
        <end position="474"/>
    </location>
</feature>
<dbReference type="Gene3D" id="3.40.50.300">
    <property type="entry name" value="P-loop containing nucleotide triphosphate hydrolases"/>
    <property type="match status" value="1"/>
</dbReference>
<reference evidence="6" key="1">
    <citation type="submission" date="2020-05" db="EMBL/GenBank/DDBJ databases">
        <authorList>
            <person name="Chiriac C."/>
            <person name="Salcher M."/>
            <person name="Ghai R."/>
            <person name="Kavagutti S V."/>
        </authorList>
    </citation>
    <scope>NUCLEOTIDE SEQUENCE</scope>
</reference>
<dbReference type="Pfam" id="PF17289">
    <property type="entry name" value="Terminase_6C"/>
    <property type="match status" value="1"/>
</dbReference>
<dbReference type="GO" id="GO:0005524">
    <property type="term" value="F:ATP binding"/>
    <property type="evidence" value="ECO:0007669"/>
    <property type="project" value="UniProtKB-KW"/>
</dbReference>
<sequence>MLEDMSPEDFDDLISAAPMAEKAALLEVIQELNTRKERSQSRKDFLAFTNSVWPDFISGAHHRRIAKLFEAVARGEKKRIIINLGPRHTKSEFASYLLPAWFLGQFPKKKIMQISNTGELAEGFGRKVRNLVNSDEYRRIFPDVELRTDSKAAGRWNTNFNGEYFAAGVGGTVTGRGADLLIIDDPHSEGEAVIAQHNPEIYDKVFSWYSSGPRQRLQPQGAIVIVMTRWSMRDLTGQILEHSAMNGGDKWEVIEFPAILPSGKPLWPEFWPIEELEAVRNEIPAGKWQAQYQQQPTSEATAIIKREWWQEWKEKDPPKCDFLLMSMDTAFEKKTSADYSAIVIFGVWNNPEDGDQPNLILLEAWRERLEFPDLKQRTLEFYKEWEPDGVIIEKKASGAPLIYELRRMGIPVQEFTPSRGQDKISRLNAVADIFASGKVWAPLTRWADEVINEIASFPAGRNDDFVDAVTLALARFRSGGFIGSAKDKDIDEDSWMYKKRANYY</sequence>
<proteinExistence type="predicted"/>
<dbReference type="InterPro" id="IPR006517">
    <property type="entry name" value="Phage_terminase_lsu-like_C"/>
</dbReference>
<dbReference type="EMBL" id="LR797001">
    <property type="protein sequence ID" value="CAB4180676.1"/>
    <property type="molecule type" value="Genomic_DNA"/>
</dbReference>
<keyword evidence="4" id="KW-0231">Viral genome packaging</keyword>
<evidence type="ECO:0000256" key="1">
    <source>
        <dbReference type="ARBA" id="ARBA00022612"/>
    </source>
</evidence>
<protein>
    <submittedName>
        <fullName evidence="6">Archaeophage PsiM2, terminase large subunit</fullName>
    </submittedName>
</protein>
<keyword evidence="3" id="KW-0067">ATP-binding</keyword>
<keyword evidence="1" id="KW-1188">Viral release from host cell</keyword>
<accession>A0A6J5QEA2</accession>
<evidence type="ECO:0000259" key="5">
    <source>
        <dbReference type="Pfam" id="PF17289"/>
    </source>
</evidence>
<dbReference type="InterPro" id="IPR035421">
    <property type="entry name" value="Terminase_6C"/>
</dbReference>
<evidence type="ECO:0000256" key="3">
    <source>
        <dbReference type="ARBA" id="ARBA00022840"/>
    </source>
</evidence>